<protein>
    <submittedName>
        <fullName evidence="2">Uncharacterized protein</fullName>
    </submittedName>
</protein>
<name>A0A6M3LW29_9ZZZZ</name>
<dbReference type="EMBL" id="MT143526">
    <property type="protein sequence ID" value="QJA97794.1"/>
    <property type="molecule type" value="Genomic_DNA"/>
</dbReference>
<proteinExistence type="predicted"/>
<accession>A0A6M3LW29</accession>
<sequence>MEIKGCIRKDEIPEDENFSVCFVYDTDHLMLWPDDYVPVTITVQTVQEE</sequence>
<organism evidence="2">
    <name type="scientific">viral metagenome</name>
    <dbReference type="NCBI Taxonomy" id="1070528"/>
    <lineage>
        <taxon>unclassified sequences</taxon>
        <taxon>metagenomes</taxon>
        <taxon>organismal metagenomes</taxon>
    </lineage>
</organism>
<reference evidence="2" key="1">
    <citation type="submission" date="2020-03" db="EMBL/GenBank/DDBJ databases">
        <title>The deep terrestrial virosphere.</title>
        <authorList>
            <person name="Holmfeldt K."/>
            <person name="Nilsson E."/>
            <person name="Simone D."/>
            <person name="Lopez-Fernandez M."/>
            <person name="Wu X."/>
            <person name="de Brujin I."/>
            <person name="Lundin D."/>
            <person name="Andersson A."/>
            <person name="Bertilsson S."/>
            <person name="Dopson M."/>
        </authorList>
    </citation>
    <scope>NUCLEOTIDE SEQUENCE</scope>
    <source>
        <strain evidence="2">MM415B05940</strain>
        <strain evidence="1">MM415B06468</strain>
    </source>
</reference>
<dbReference type="AlphaFoldDB" id="A0A6M3LW29"/>
<dbReference type="EMBL" id="MT143476">
    <property type="protein sequence ID" value="QJA97249.1"/>
    <property type="molecule type" value="Genomic_DNA"/>
</dbReference>
<evidence type="ECO:0000313" key="1">
    <source>
        <dbReference type="EMBL" id="QJA97249.1"/>
    </source>
</evidence>
<gene>
    <name evidence="2" type="ORF">MM415B05940_0001</name>
    <name evidence="1" type="ORF">MM415B06468_0010</name>
</gene>
<evidence type="ECO:0000313" key="2">
    <source>
        <dbReference type="EMBL" id="QJA97794.1"/>
    </source>
</evidence>